<sequence length="283" mass="31355">MPQFSIALITDSACDLPPTLLEALQIHVLPFGINYQDGQFLDRVDIQPEDIYARLPVEIPTTSMPTPGAVLALLDQLKAEGYKQVLAIHISSSLSGTWQMVQTIASQYEGLDIRVFDSRSLSFGQGFLLLEAARMLRSGQTDLDTIWQRLVHLRDTSRVFFILDTLEYLHRGGRIGAVSAFLGQMLNLKPIISVDKEGKYFSFTKVRGKKLGLKELLKIGEQLAKETPCRLAVLHGAAEAEARELYKKLKELPTVVESFLEQISPALGIHTGPGLVGFVFCEA</sequence>
<protein>
    <submittedName>
        <fullName evidence="3">EDD domain protein, DegV family</fullName>
    </submittedName>
</protein>
<gene>
    <name evidence="3" type="ORF">SAMN02745885_01747</name>
</gene>
<dbReference type="Gene3D" id="3.40.50.10170">
    <property type="match status" value="1"/>
</dbReference>
<dbReference type="AlphaFoldDB" id="A0A1T4QPE1"/>
<dbReference type="Proteomes" id="UP000189933">
    <property type="component" value="Unassembled WGS sequence"/>
</dbReference>
<dbReference type="PROSITE" id="PS51482">
    <property type="entry name" value="DEGV"/>
    <property type="match status" value="1"/>
</dbReference>
<dbReference type="InterPro" id="IPR043168">
    <property type="entry name" value="DegV_C"/>
</dbReference>
<dbReference type="EMBL" id="FUXM01000020">
    <property type="protein sequence ID" value="SKA05630.1"/>
    <property type="molecule type" value="Genomic_DNA"/>
</dbReference>
<dbReference type="GO" id="GO:0008289">
    <property type="term" value="F:lipid binding"/>
    <property type="evidence" value="ECO:0007669"/>
    <property type="project" value="UniProtKB-KW"/>
</dbReference>
<dbReference type="SUPFAM" id="SSF82549">
    <property type="entry name" value="DAK1/DegV-like"/>
    <property type="match status" value="1"/>
</dbReference>
<organism evidence="3 4">
    <name type="scientific">Carboxydocella sporoproducens DSM 16521</name>
    <dbReference type="NCBI Taxonomy" id="1121270"/>
    <lineage>
        <taxon>Bacteria</taxon>
        <taxon>Bacillati</taxon>
        <taxon>Bacillota</taxon>
        <taxon>Clostridia</taxon>
        <taxon>Eubacteriales</taxon>
        <taxon>Clostridiales Family XVI. Incertae Sedis</taxon>
        <taxon>Carboxydocella</taxon>
    </lineage>
</organism>
<accession>A0A1T4QPE1</accession>
<dbReference type="InterPro" id="IPR050270">
    <property type="entry name" value="DegV_domain_contain"/>
</dbReference>
<dbReference type="PANTHER" id="PTHR33434">
    <property type="entry name" value="DEGV DOMAIN-CONTAINING PROTEIN DR_1986-RELATED"/>
    <property type="match status" value="1"/>
</dbReference>
<proteinExistence type="predicted"/>
<evidence type="ECO:0000256" key="1">
    <source>
        <dbReference type="ARBA" id="ARBA00003238"/>
    </source>
</evidence>
<keyword evidence="2" id="KW-0446">Lipid-binding</keyword>
<dbReference type="InterPro" id="IPR003797">
    <property type="entry name" value="DegV"/>
</dbReference>
<reference evidence="4" key="1">
    <citation type="submission" date="2017-02" db="EMBL/GenBank/DDBJ databases">
        <authorList>
            <person name="Varghese N."/>
            <person name="Submissions S."/>
        </authorList>
    </citation>
    <scope>NUCLEOTIDE SEQUENCE [LARGE SCALE GENOMIC DNA]</scope>
    <source>
        <strain evidence="4">DSM 16521</strain>
    </source>
</reference>
<dbReference type="PANTHER" id="PTHR33434:SF3">
    <property type="entry name" value="DEGV DOMAIN-CONTAINING PROTEIN YITS"/>
    <property type="match status" value="1"/>
</dbReference>
<dbReference type="RefSeq" id="WP_078665789.1">
    <property type="nucleotide sequence ID" value="NZ_FUXM01000020.1"/>
</dbReference>
<evidence type="ECO:0000313" key="4">
    <source>
        <dbReference type="Proteomes" id="UP000189933"/>
    </source>
</evidence>
<evidence type="ECO:0000256" key="2">
    <source>
        <dbReference type="ARBA" id="ARBA00023121"/>
    </source>
</evidence>
<name>A0A1T4QPE1_9FIRM</name>
<dbReference type="Gene3D" id="3.30.1180.10">
    <property type="match status" value="1"/>
</dbReference>
<evidence type="ECO:0000313" key="3">
    <source>
        <dbReference type="EMBL" id="SKA05630.1"/>
    </source>
</evidence>
<dbReference type="OrthoDB" id="9781230at2"/>
<comment type="function">
    <text evidence="1">May bind long-chain fatty acids, such as palmitate, and may play a role in lipid transport or fatty acid metabolism.</text>
</comment>
<dbReference type="NCBIfam" id="TIGR00762">
    <property type="entry name" value="DegV"/>
    <property type="match status" value="1"/>
</dbReference>
<keyword evidence="4" id="KW-1185">Reference proteome</keyword>
<dbReference type="Pfam" id="PF02645">
    <property type="entry name" value="DegV"/>
    <property type="match status" value="1"/>
</dbReference>